<evidence type="ECO:0000313" key="2">
    <source>
        <dbReference type="EMBL" id="KAF2737818.1"/>
    </source>
</evidence>
<evidence type="ECO:0000313" key="3">
    <source>
        <dbReference type="Proteomes" id="UP000799444"/>
    </source>
</evidence>
<gene>
    <name evidence="2" type="ORF">EJ04DRAFT_460511</name>
</gene>
<dbReference type="Pfam" id="PF00797">
    <property type="entry name" value="Acetyltransf_2"/>
    <property type="match status" value="1"/>
</dbReference>
<comment type="similarity">
    <text evidence="1">Belongs to the arylamine N-acetyltransferase family.</text>
</comment>
<dbReference type="PANTHER" id="PTHR11786:SF0">
    <property type="entry name" value="ARYLAMINE N-ACETYLTRANSFERASE 4-RELATED"/>
    <property type="match status" value="1"/>
</dbReference>
<dbReference type="EMBL" id="ML996113">
    <property type="protein sequence ID" value="KAF2737818.1"/>
    <property type="molecule type" value="Genomic_DNA"/>
</dbReference>
<dbReference type="Proteomes" id="UP000799444">
    <property type="component" value="Unassembled WGS sequence"/>
</dbReference>
<dbReference type="SUPFAM" id="SSF54001">
    <property type="entry name" value="Cysteine proteinases"/>
    <property type="match status" value="1"/>
</dbReference>
<name>A0A9P4V627_9PLEO</name>
<reference evidence="2" key="1">
    <citation type="journal article" date="2020" name="Stud. Mycol.">
        <title>101 Dothideomycetes genomes: a test case for predicting lifestyles and emergence of pathogens.</title>
        <authorList>
            <person name="Haridas S."/>
            <person name="Albert R."/>
            <person name="Binder M."/>
            <person name="Bloem J."/>
            <person name="Labutti K."/>
            <person name="Salamov A."/>
            <person name="Andreopoulos B."/>
            <person name="Baker S."/>
            <person name="Barry K."/>
            <person name="Bills G."/>
            <person name="Bluhm B."/>
            <person name="Cannon C."/>
            <person name="Castanera R."/>
            <person name="Culley D."/>
            <person name="Daum C."/>
            <person name="Ezra D."/>
            <person name="Gonzalez J."/>
            <person name="Henrissat B."/>
            <person name="Kuo A."/>
            <person name="Liang C."/>
            <person name="Lipzen A."/>
            <person name="Lutzoni F."/>
            <person name="Magnuson J."/>
            <person name="Mondo S."/>
            <person name="Nolan M."/>
            <person name="Ohm R."/>
            <person name="Pangilinan J."/>
            <person name="Park H.-J."/>
            <person name="Ramirez L."/>
            <person name="Alfaro M."/>
            <person name="Sun H."/>
            <person name="Tritt A."/>
            <person name="Yoshinaga Y."/>
            <person name="Zwiers L.-H."/>
            <person name="Turgeon B."/>
            <person name="Goodwin S."/>
            <person name="Spatafora J."/>
            <person name="Crous P."/>
            <person name="Grigoriev I."/>
        </authorList>
    </citation>
    <scope>NUCLEOTIDE SEQUENCE</scope>
    <source>
        <strain evidence="2">CBS 125425</strain>
    </source>
</reference>
<evidence type="ECO:0000256" key="1">
    <source>
        <dbReference type="ARBA" id="ARBA00006547"/>
    </source>
</evidence>
<organism evidence="2 3">
    <name type="scientific">Polyplosphaeria fusca</name>
    <dbReference type="NCBI Taxonomy" id="682080"/>
    <lineage>
        <taxon>Eukaryota</taxon>
        <taxon>Fungi</taxon>
        <taxon>Dikarya</taxon>
        <taxon>Ascomycota</taxon>
        <taxon>Pezizomycotina</taxon>
        <taxon>Dothideomycetes</taxon>
        <taxon>Pleosporomycetidae</taxon>
        <taxon>Pleosporales</taxon>
        <taxon>Tetraplosphaeriaceae</taxon>
        <taxon>Polyplosphaeria</taxon>
    </lineage>
</organism>
<accession>A0A9P4V627</accession>
<protein>
    <submittedName>
        <fullName evidence="2">Arylamine N-acetyltransferase 4</fullName>
    </submittedName>
</protein>
<dbReference type="InterPro" id="IPR038765">
    <property type="entry name" value="Papain-like_cys_pep_sf"/>
</dbReference>
<dbReference type="OrthoDB" id="10260017at2759"/>
<sequence>MSAYTPEQISAYCRYIELPERFHPENDAPRDLAFLTALHVHTISTIPYENLTLHYSKAHSISIEPEHLFQKVVVDKRGRGGYCMEVSILFNHILKGLSFNVYTAGVRIRLRENGVPAGEYTGWRHIVNIVTLEDGSKYVCDVGFGGDGATKPLPLKHPQEGIQNLGTQDIRLVHDHIPLQTVRTDSTKQWIYQYRNSPDLPWNSFYAFSEFEFFHDDFRVVNWYTGNSAESFQATTPMIVKFLRQKKQITELSNGVVGVYEGEEIYGKLMLVYGTVKQNLGGKTKIVHESKTERERIKSLWDHFGITLTAEEQDAIKGHLTELV</sequence>
<dbReference type="InterPro" id="IPR053710">
    <property type="entry name" value="Arylamine_NAT_domain_sf"/>
</dbReference>
<keyword evidence="3" id="KW-1185">Reference proteome</keyword>
<dbReference type="GO" id="GO:0016407">
    <property type="term" value="F:acetyltransferase activity"/>
    <property type="evidence" value="ECO:0007669"/>
    <property type="project" value="InterPro"/>
</dbReference>
<dbReference type="AlphaFoldDB" id="A0A9P4V627"/>
<dbReference type="Gene3D" id="3.30.2140.20">
    <property type="match status" value="1"/>
</dbReference>
<dbReference type="InterPro" id="IPR001447">
    <property type="entry name" value="Arylamine_N-AcTrfase"/>
</dbReference>
<dbReference type="PANTHER" id="PTHR11786">
    <property type="entry name" value="N-HYDROXYARYLAMINE O-ACETYLTRANSFERASE"/>
    <property type="match status" value="1"/>
</dbReference>
<proteinExistence type="inferred from homology"/>
<comment type="caution">
    <text evidence="2">The sequence shown here is derived from an EMBL/GenBank/DDBJ whole genome shotgun (WGS) entry which is preliminary data.</text>
</comment>